<organism evidence="1">
    <name type="scientific">Streptomyces sp. NBC_00093</name>
    <dbReference type="NCBI Taxonomy" id="2975649"/>
    <lineage>
        <taxon>Bacteria</taxon>
        <taxon>Bacillati</taxon>
        <taxon>Actinomycetota</taxon>
        <taxon>Actinomycetes</taxon>
        <taxon>Kitasatosporales</taxon>
        <taxon>Streptomycetaceae</taxon>
        <taxon>Streptomyces</taxon>
    </lineage>
</organism>
<protein>
    <submittedName>
        <fullName evidence="1">Uncharacterized protein</fullName>
    </submittedName>
</protein>
<evidence type="ECO:0000313" key="1">
    <source>
        <dbReference type="EMBL" id="WTT18253.1"/>
    </source>
</evidence>
<reference evidence="1" key="1">
    <citation type="submission" date="2022-10" db="EMBL/GenBank/DDBJ databases">
        <title>The complete genomes of actinobacterial strains from the NBC collection.</title>
        <authorList>
            <person name="Joergensen T.S."/>
            <person name="Alvarez Arevalo M."/>
            <person name="Sterndorff E.B."/>
            <person name="Faurdal D."/>
            <person name="Vuksanovic O."/>
            <person name="Mourched A.-S."/>
            <person name="Charusanti P."/>
            <person name="Shaw S."/>
            <person name="Blin K."/>
            <person name="Weber T."/>
        </authorList>
    </citation>
    <scope>NUCLEOTIDE SEQUENCE</scope>
    <source>
        <strain evidence="1">NBC_00093</strain>
    </source>
</reference>
<name>A0AAU2A326_9ACTN</name>
<dbReference type="EMBL" id="CP108222">
    <property type="protein sequence ID" value="WTT18253.1"/>
    <property type="molecule type" value="Genomic_DNA"/>
</dbReference>
<dbReference type="AlphaFoldDB" id="A0AAU2A326"/>
<accession>A0AAU2A326</accession>
<sequence length="40" mass="4292">MTLITGATDTVRRLLARPARTYATTSARDHRAAFTAGGSR</sequence>
<proteinExistence type="predicted"/>
<gene>
    <name evidence="1" type="ORF">OHA22_23280</name>
</gene>